<evidence type="ECO:0000313" key="1">
    <source>
        <dbReference type="EMBL" id="KAH3671256.1"/>
    </source>
</evidence>
<name>A0A9P8TAM9_9ASCO</name>
<accession>A0A9P8TAM9</accession>
<reference evidence="1" key="2">
    <citation type="submission" date="2021-01" db="EMBL/GenBank/DDBJ databases">
        <authorList>
            <person name="Schikora-Tamarit M.A."/>
        </authorList>
    </citation>
    <scope>NUCLEOTIDE SEQUENCE</scope>
    <source>
        <strain evidence="1">CBS6075</strain>
    </source>
</reference>
<keyword evidence="2" id="KW-1185">Reference proteome</keyword>
<dbReference type="Proteomes" id="UP000769157">
    <property type="component" value="Unassembled WGS sequence"/>
</dbReference>
<reference evidence="1" key="1">
    <citation type="journal article" date="2021" name="Open Biol.">
        <title>Shared evolutionary footprints suggest mitochondrial oxidative damage underlies multiple complex I losses in fungi.</title>
        <authorList>
            <person name="Schikora-Tamarit M.A."/>
            <person name="Marcet-Houben M."/>
            <person name="Nosek J."/>
            <person name="Gabaldon T."/>
        </authorList>
    </citation>
    <scope>NUCLEOTIDE SEQUENCE</scope>
    <source>
        <strain evidence="1">CBS6075</strain>
    </source>
</reference>
<dbReference type="AlphaFoldDB" id="A0A9P8TAM9"/>
<sequence>MLDCSVLARILCALELVDDGSTWIDLSNSCTGTYRSPCSITNKSSSFFLTRISKYSSPIFNDMEPSSHSTMDEFDCLYSSSEAVLAYLHLIVFWISSFLNSSESCNSLLVLVLCESCTNSLSPDSNVAGANGSGSTNRYRGKLNPIAPPSGTCDRGCLGNETSSWVGWYSSSATSSSSSSSILVSSATSTPVASAASLSSPKRSSTASAGESPVFSNSSLLMNKIKGL</sequence>
<organism evidence="1 2">
    <name type="scientific">Ogataea philodendri</name>
    <dbReference type="NCBI Taxonomy" id="1378263"/>
    <lineage>
        <taxon>Eukaryota</taxon>
        <taxon>Fungi</taxon>
        <taxon>Dikarya</taxon>
        <taxon>Ascomycota</taxon>
        <taxon>Saccharomycotina</taxon>
        <taxon>Pichiomycetes</taxon>
        <taxon>Pichiales</taxon>
        <taxon>Pichiaceae</taxon>
        <taxon>Ogataea</taxon>
    </lineage>
</organism>
<gene>
    <name evidence="1" type="ORF">OGAPHI_000479</name>
</gene>
<proteinExistence type="predicted"/>
<protein>
    <submittedName>
        <fullName evidence="1">Uncharacterized protein</fullName>
    </submittedName>
</protein>
<dbReference type="RefSeq" id="XP_046064555.1">
    <property type="nucleotide sequence ID" value="XM_046205926.1"/>
</dbReference>
<dbReference type="GeneID" id="70232447"/>
<comment type="caution">
    <text evidence="1">The sequence shown here is derived from an EMBL/GenBank/DDBJ whole genome shotgun (WGS) entry which is preliminary data.</text>
</comment>
<evidence type="ECO:0000313" key="2">
    <source>
        <dbReference type="Proteomes" id="UP000769157"/>
    </source>
</evidence>
<dbReference type="EMBL" id="JAEUBE010000070">
    <property type="protein sequence ID" value="KAH3671256.1"/>
    <property type="molecule type" value="Genomic_DNA"/>
</dbReference>